<proteinExistence type="predicted"/>
<dbReference type="InterPro" id="IPR026387">
    <property type="entry name" value="OMP_w_GlyGly"/>
</dbReference>
<dbReference type="AlphaFoldDB" id="A0A7C5SZS5"/>
<sequence length="268" mass="29958">MKKLTLLGLGSIFLLAGSSKAEFLTDFELSIGVIQQKPRGYVSYKPIGDADKIDVKNDAHLGDKTKPWVRLKLEHSIPVLPNIKLAYMPMKFDGSGVLTREINWGGRTYQANADFNLSVKLDRVDTTLYYNLPFVKTATNGKLDVELGLNVRTIMFDGKLNGTEKNTNQSISESKSITLPIPMGHLATEIRPITQVSLVGELNYISYSKNTYYDYAVGLRLNSHGLVQTKLKPFVEVGYRHEKLKLDEKSVKADLKVKGLYALVGVRF</sequence>
<feature type="signal peptide" evidence="1">
    <location>
        <begin position="1"/>
        <end position="21"/>
    </location>
</feature>
<reference evidence="2" key="1">
    <citation type="journal article" date="2020" name="mSystems">
        <title>Genome- and Community-Level Interaction Insights into Carbon Utilization and Element Cycling Functions of Hydrothermarchaeota in Hydrothermal Sediment.</title>
        <authorList>
            <person name="Zhou Z."/>
            <person name="Liu Y."/>
            <person name="Xu W."/>
            <person name="Pan J."/>
            <person name="Luo Z.H."/>
            <person name="Li M."/>
        </authorList>
    </citation>
    <scope>NUCLEOTIDE SEQUENCE [LARGE SCALE GENOMIC DNA]</scope>
    <source>
        <strain evidence="2">SpSt-114</strain>
    </source>
</reference>
<keyword evidence="1" id="KW-0732">Signal</keyword>
<accession>A0A7C5SZS5</accession>
<organism evidence="2">
    <name type="scientific">Thermocrinis ruber</name>
    <dbReference type="NCBI Taxonomy" id="75906"/>
    <lineage>
        <taxon>Bacteria</taxon>
        <taxon>Pseudomonadati</taxon>
        <taxon>Aquificota</taxon>
        <taxon>Aquificia</taxon>
        <taxon>Aquificales</taxon>
        <taxon>Aquificaceae</taxon>
        <taxon>Thermocrinis</taxon>
    </lineage>
</organism>
<evidence type="ECO:0000256" key="1">
    <source>
        <dbReference type="SAM" id="SignalP"/>
    </source>
</evidence>
<dbReference type="NCBIfam" id="TIGR04219">
    <property type="entry name" value="OMP_w_GlyGly"/>
    <property type="match status" value="1"/>
</dbReference>
<name>A0A7C5SZS5_9AQUI</name>
<feature type="chain" id="PRO_5027589119" evidence="1">
    <location>
        <begin position="22"/>
        <end position="268"/>
    </location>
</feature>
<evidence type="ECO:0000313" key="2">
    <source>
        <dbReference type="EMBL" id="HHO74529.1"/>
    </source>
</evidence>
<gene>
    <name evidence="2" type="ORF">ENN04_07865</name>
</gene>
<comment type="caution">
    <text evidence="2">The sequence shown here is derived from an EMBL/GenBank/DDBJ whole genome shotgun (WGS) entry which is preliminary data.</text>
</comment>
<protein>
    <submittedName>
        <fullName evidence="2">TIGR04219 family outer membrane beta-barrel protein</fullName>
    </submittedName>
</protein>
<dbReference type="EMBL" id="DSAC01000097">
    <property type="protein sequence ID" value="HHO74529.1"/>
    <property type="molecule type" value="Genomic_DNA"/>
</dbReference>